<evidence type="ECO:0000256" key="7">
    <source>
        <dbReference type="RuleBase" id="RU000682"/>
    </source>
</evidence>
<feature type="compositionally biased region" description="Polar residues" evidence="8">
    <location>
        <begin position="113"/>
        <end position="124"/>
    </location>
</feature>
<evidence type="ECO:0000256" key="3">
    <source>
        <dbReference type="ARBA" id="ARBA00023125"/>
    </source>
</evidence>
<feature type="region of interest" description="Disordered" evidence="8">
    <location>
        <begin position="42"/>
        <end position="176"/>
    </location>
</feature>
<keyword evidence="3 6" id="KW-0238">DNA-binding</keyword>
<dbReference type="PANTHER" id="PTHR46123">
    <property type="entry name" value="MIX-TYPE HOMEOBOX GENE 1-RELATED"/>
    <property type="match status" value="1"/>
</dbReference>
<dbReference type="PRINTS" id="PR00031">
    <property type="entry name" value="HTHREPRESSR"/>
</dbReference>
<accession>A0ABM1K4P1</accession>
<evidence type="ECO:0000256" key="4">
    <source>
        <dbReference type="ARBA" id="ARBA00023155"/>
    </source>
</evidence>
<evidence type="ECO:0000313" key="10">
    <source>
        <dbReference type="Proteomes" id="UP000694871"/>
    </source>
</evidence>
<evidence type="ECO:0000313" key="11">
    <source>
        <dbReference type="RefSeq" id="XP_015268678.1"/>
    </source>
</evidence>
<organism evidence="10 11">
    <name type="scientific">Gekko japonicus</name>
    <name type="common">Schlegel's Japanese gecko</name>
    <dbReference type="NCBI Taxonomy" id="146911"/>
    <lineage>
        <taxon>Eukaryota</taxon>
        <taxon>Metazoa</taxon>
        <taxon>Chordata</taxon>
        <taxon>Craniata</taxon>
        <taxon>Vertebrata</taxon>
        <taxon>Euteleostomi</taxon>
        <taxon>Lepidosauria</taxon>
        <taxon>Squamata</taxon>
        <taxon>Bifurcata</taxon>
        <taxon>Gekkota</taxon>
        <taxon>Gekkonidae</taxon>
        <taxon>Gekkoninae</taxon>
        <taxon>Gekko</taxon>
    </lineage>
</organism>
<dbReference type="InterPro" id="IPR000047">
    <property type="entry name" value="HTH_motif"/>
</dbReference>
<keyword evidence="4 6" id="KW-0371">Homeobox</keyword>
<evidence type="ECO:0000259" key="9">
    <source>
        <dbReference type="PROSITE" id="PS50071"/>
    </source>
</evidence>
<evidence type="ECO:0000256" key="5">
    <source>
        <dbReference type="ARBA" id="ARBA00023242"/>
    </source>
</evidence>
<dbReference type="GeneID" id="107112118"/>
<dbReference type="InterPro" id="IPR051306">
    <property type="entry name" value="Homeobox_regulator"/>
</dbReference>
<keyword evidence="5 6" id="KW-0539">Nucleus</keyword>
<dbReference type="PROSITE" id="PS50071">
    <property type="entry name" value="HOMEOBOX_2"/>
    <property type="match status" value="1"/>
</dbReference>
<evidence type="ECO:0000256" key="2">
    <source>
        <dbReference type="ARBA" id="ARBA00022737"/>
    </source>
</evidence>
<feature type="compositionally biased region" description="Basic and acidic residues" evidence="8">
    <location>
        <begin position="42"/>
        <end position="89"/>
    </location>
</feature>
<feature type="compositionally biased region" description="Low complexity" evidence="8">
    <location>
        <begin position="143"/>
        <end position="153"/>
    </location>
</feature>
<feature type="DNA-binding region" description="Homeobox" evidence="6">
    <location>
        <begin position="21"/>
        <end position="104"/>
    </location>
</feature>
<dbReference type="InterPro" id="IPR001356">
    <property type="entry name" value="HD"/>
</dbReference>
<feature type="region of interest" description="Disordered" evidence="8">
    <location>
        <begin position="1"/>
        <end position="27"/>
    </location>
</feature>
<dbReference type="Gene3D" id="1.10.10.60">
    <property type="entry name" value="Homeodomain-like"/>
    <property type="match status" value="2"/>
</dbReference>
<comment type="subcellular location">
    <subcellularLocation>
        <location evidence="1 6 7">Nucleus</location>
    </subcellularLocation>
</comment>
<dbReference type="CDD" id="cd00086">
    <property type="entry name" value="homeodomain"/>
    <property type="match status" value="1"/>
</dbReference>
<name>A0ABM1K4P1_GEKJA</name>
<feature type="compositionally biased region" description="Pro residues" evidence="8">
    <location>
        <begin position="162"/>
        <end position="175"/>
    </location>
</feature>
<keyword evidence="10" id="KW-1185">Reference proteome</keyword>
<evidence type="ECO:0000256" key="6">
    <source>
        <dbReference type="PROSITE-ProRule" id="PRU00108"/>
    </source>
</evidence>
<evidence type="ECO:0000256" key="8">
    <source>
        <dbReference type="SAM" id="MobiDB-lite"/>
    </source>
</evidence>
<dbReference type="Proteomes" id="UP000694871">
    <property type="component" value="Unplaced"/>
</dbReference>
<protein>
    <submittedName>
        <fullName evidence="11">Double homeobox protein 4C-like</fullName>
    </submittedName>
</protein>
<keyword evidence="2" id="KW-0677">Repeat</keyword>
<dbReference type="Pfam" id="PF00046">
    <property type="entry name" value="Homeodomain"/>
    <property type="match status" value="1"/>
</dbReference>
<gene>
    <name evidence="11" type="primary">LOC107112118</name>
</gene>
<dbReference type="SMART" id="SM00389">
    <property type="entry name" value="HOX"/>
    <property type="match status" value="1"/>
</dbReference>
<dbReference type="RefSeq" id="XP_015268678.1">
    <property type="nucleotide sequence ID" value="XM_015413192.1"/>
</dbReference>
<reference evidence="11" key="1">
    <citation type="submission" date="2025-08" db="UniProtKB">
        <authorList>
            <consortium name="RefSeq"/>
        </authorList>
    </citation>
    <scope>IDENTIFICATION</scope>
</reference>
<dbReference type="InterPro" id="IPR009057">
    <property type="entry name" value="Homeodomain-like_sf"/>
</dbReference>
<feature type="domain" description="Homeobox" evidence="9">
    <location>
        <begin position="19"/>
        <end position="103"/>
    </location>
</feature>
<proteinExistence type="predicted"/>
<dbReference type="PANTHER" id="PTHR46123:SF4">
    <property type="entry name" value="MIX-TYPE HOMEOBOX GENE 1-RELATED"/>
    <property type="match status" value="1"/>
</dbReference>
<evidence type="ECO:0000256" key="1">
    <source>
        <dbReference type="ARBA" id="ARBA00004123"/>
    </source>
</evidence>
<sequence>MEFAAGGDAPAHLPQCAGRGRRRQRTKFSKEQLDVLLRAFEQNRHPSFEEREEPARRIGAPEDRIQNRHPSFEEREELARRIGAPEDRIQVWFQNRRTRHPCKKKEDAVTGSKPRSQPRTQHNLPTPPPEASGGAQQGPPPGGQSRAPGSQGPAFSLQGAPLPSPPAGLPPPLTPPWATLAPSVAFPAFAVATPPPPVPSFLRGLPGPAAPPALWDGSSLPVLTEEDLAILQLPA</sequence>
<dbReference type="SUPFAM" id="SSF46689">
    <property type="entry name" value="Homeodomain-like"/>
    <property type="match status" value="2"/>
</dbReference>